<name>A0A4Y8DFJ7_9HELO</name>
<feature type="region of interest" description="Disordered" evidence="1">
    <location>
        <begin position="133"/>
        <end position="179"/>
    </location>
</feature>
<feature type="compositionally biased region" description="Low complexity" evidence="1">
    <location>
        <begin position="86"/>
        <end position="97"/>
    </location>
</feature>
<reference evidence="2 3" key="1">
    <citation type="submission" date="2017-11" db="EMBL/GenBank/DDBJ databases">
        <title>Comparative genomics of Botrytis spp.</title>
        <authorList>
            <person name="Valero-Jimenez C.A."/>
            <person name="Tapia P."/>
            <person name="Veloso J."/>
            <person name="Silva-Moreno E."/>
            <person name="Staats M."/>
            <person name="Valdes J.H."/>
            <person name="Van Kan J.A.L."/>
        </authorList>
    </citation>
    <scope>NUCLEOTIDE SEQUENCE [LARGE SCALE GENOMIC DNA]</scope>
    <source>
        <strain evidence="2 3">MUCL2830</strain>
    </source>
</reference>
<proteinExistence type="predicted"/>
<feature type="region of interest" description="Disordered" evidence="1">
    <location>
        <begin position="54"/>
        <end position="116"/>
    </location>
</feature>
<feature type="compositionally biased region" description="Basic residues" evidence="1">
    <location>
        <begin position="227"/>
        <end position="244"/>
    </location>
</feature>
<protein>
    <submittedName>
        <fullName evidence="2">Uncharacterized protein</fullName>
    </submittedName>
</protein>
<dbReference type="AlphaFoldDB" id="A0A4Y8DFJ7"/>
<sequence>MTRYGFIRHQHVRKEARALPHSYSPNEVPSPWWAPLVMLKRLKLKWFHRFRPRRSNSVSSNEPNVPSEYIGADESGGQEKVIEGDQNSQSTISSSQSRDLASNYDNNTLNRSTSIVSPTSDDLFKIENTTNVGGILAGDNTEKSKNDPGVRQSLNKTTDPEKHANPAIRGEGNVTNKISGANENRFTSISLRFRTVRGSKFRDEEFTAERPTKNWVSRFKDSQKGISPHRRQKNKTKSKKDNARKRVWRKLQFRDLGMELSYAEVKKAERKPRNHLAVDSRIGNTREPRPGYSNLRYCLTYLKQAQDTVSDFRNLWARDHKQWSSRWSTVRAAALCLGV</sequence>
<dbReference type="OrthoDB" id="3556699at2759"/>
<dbReference type="Proteomes" id="UP000297299">
    <property type="component" value="Unassembled WGS sequence"/>
</dbReference>
<evidence type="ECO:0000256" key="1">
    <source>
        <dbReference type="SAM" id="MobiDB-lite"/>
    </source>
</evidence>
<keyword evidence="3" id="KW-1185">Reference proteome</keyword>
<feature type="compositionally biased region" description="Basic and acidic residues" evidence="1">
    <location>
        <begin position="214"/>
        <end position="223"/>
    </location>
</feature>
<evidence type="ECO:0000313" key="3">
    <source>
        <dbReference type="Proteomes" id="UP000297299"/>
    </source>
</evidence>
<feature type="compositionally biased region" description="Polar residues" evidence="1">
    <location>
        <begin position="98"/>
        <end position="116"/>
    </location>
</feature>
<organism evidence="2 3">
    <name type="scientific">Botryotinia calthae</name>
    <dbReference type="NCBI Taxonomy" id="38488"/>
    <lineage>
        <taxon>Eukaryota</taxon>
        <taxon>Fungi</taxon>
        <taxon>Dikarya</taxon>
        <taxon>Ascomycota</taxon>
        <taxon>Pezizomycotina</taxon>
        <taxon>Leotiomycetes</taxon>
        <taxon>Helotiales</taxon>
        <taxon>Sclerotiniaceae</taxon>
        <taxon>Botryotinia</taxon>
    </lineage>
</organism>
<dbReference type="EMBL" id="PHWZ01000031">
    <property type="protein sequence ID" value="TEY81819.1"/>
    <property type="molecule type" value="Genomic_DNA"/>
</dbReference>
<feature type="region of interest" description="Disordered" evidence="1">
    <location>
        <begin position="214"/>
        <end position="244"/>
    </location>
</feature>
<comment type="caution">
    <text evidence="2">The sequence shown here is derived from an EMBL/GenBank/DDBJ whole genome shotgun (WGS) entry which is preliminary data.</text>
</comment>
<gene>
    <name evidence="2" type="ORF">BOTCAL_0031g00110</name>
</gene>
<accession>A0A4Y8DFJ7</accession>
<evidence type="ECO:0000313" key="2">
    <source>
        <dbReference type="EMBL" id="TEY81819.1"/>
    </source>
</evidence>
<feature type="compositionally biased region" description="Low complexity" evidence="1">
    <location>
        <begin position="55"/>
        <end position="68"/>
    </location>
</feature>